<dbReference type="SUPFAM" id="SSF51294">
    <property type="entry name" value="Hedgehog/intein (Hint) domain"/>
    <property type="match status" value="1"/>
</dbReference>
<accession>A0A0P1F6D6</accession>
<proteinExistence type="predicted"/>
<dbReference type="RefSeq" id="WP_082637230.1">
    <property type="nucleotide sequence ID" value="NZ_CYPU01000073.1"/>
</dbReference>
<name>A0A0P1F6D6_9RHOB</name>
<dbReference type="EMBL" id="CYPU01000073">
    <property type="protein sequence ID" value="CUH50281.1"/>
    <property type="molecule type" value="Genomic_DNA"/>
</dbReference>
<dbReference type="InterPro" id="IPR028992">
    <property type="entry name" value="Hedgehog/Intein_dom"/>
</dbReference>
<reference evidence="2 3" key="1">
    <citation type="submission" date="2015-09" db="EMBL/GenBank/DDBJ databases">
        <authorList>
            <consortium name="Swine Surveillance"/>
        </authorList>
    </citation>
    <scope>NUCLEOTIDE SEQUENCE [LARGE SCALE GENOMIC DNA]</scope>
    <source>
        <strain evidence="2 3">CECT 4292</strain>
    </source>
</reference>
<dbReference type="STRING" id="81569.RUM4293_03266"/>
<gene>
    <name evidence="2" type="ORF">RUA4292_04489</name>
</gene>
<protein>
    <recommendedName>
        <fullName evidence="1">Hedgehog/Intein (Hint) domain-containing protein</fullName>
    </recommendedName>
</protein>
<dbReference type="GeneID" id="55495610"/>
<dbReference type="AlphaFoldDB" id="A0A0P1F6D6"/>
<dbReference type="Pfam" id="PF13403">
    <property type="entry name" value="Hint_2"/>
    <property type="match status" value="1"/>
</dbReference>
<dbReference type="Proteomes" id="UP000050783">
    <property type="component" value="Unassembled WGS sequence"/>
</dbReference>
<dbReference type="InterPro" id="IPR036844">
    <property type="entry name" value="Hint_dom_sf"/>
</dbReference>
<evidence type="ECO:0000259" key="1">
    <source>
        <dbReference type="Pfam" id="PF13403"/>
    </source>
</evidence>
<dbReference type="OrthoDB" id="6305173at2"/>
<feature type="domain" description="Hedgehog/Intein (Hint)" evidence="1">
    <location>
        <begin position="104"/>
        <end position="250"/>
    </location>
</feature>
<organism evidence="2 3">
    <name type="scientific">Ruegeria atlantica</name>
    <dbReference type="NCBI Taxonomy" id="81569"/>
    <lineage>
        <taxon>Bacteria</taxon>
        <taxon>Pseudomonadati</taxon>
        <taxon>Pseudomonadota</taxon>
        <taxon>Alphaproteobacteria</taxon>
        <taxon>Rhodobacterales</taxon>
        <taxon>Roseobacteraceae</taxon>
        <taxon>Ruegeria</taxon>
    </lineage>
</organism>
<evidence type="ECO:0000313" key="2">
    <source>
        <dbReference type="EMBL" id="CUH50281.1"/>
    </source>
</evidence>
<sequence>MSLVISGPTSISIPSGSTSVMEQYTTTKAVTWSVTVTGNGGLDPSDYTVSISPSGVLTVELTEGADIPPNTQLTVLIRATTGNPGNGNNASLSVTVDLPAGTVPCFVKGTLIETGKGPCPVEELSVGDKVRVSSGALLPILWIGKKTMSAEALQRNPRLRPVCIQKGAIGDGLPDRDLYVSPQHRIVLEGWRAELLFGEPRVFAAAIHLVNDKTIRQVRPDEAVTYFHVACDRHAILISHGLPTESLFLGDMALLSFDREDVEELGMLFPDRFSPKPTLEQTRVRCLKRPETKALLRMYGRR</sequence>
<evidence type="ECO:0000313" key="3">
    <source>
        <dbReference type="Proteomes" id="UP000050783"/>
    </source>
</evidence>